<evidence type="ECO:0000313" key="1">
    <source>
        <dbReference type="EMBL" id="PWN48852.1"/>
    </source>
</evidence>
<sequence>MKGERKERYEWKGKGKGTSSKMVSNLVLLWILIVSLLETKASVASCPIPPSQPWEKRANHRQDRDPDMKTWPSKTSSLERRNLGSVLRDEYLMHAYPNFYCSADGRVIRELTSTLPLHRQVCEAGVVGRIEMKGVGG</sequence>
<evidence type="ECO:0000313" key="2">
    <source>
        <dbReference type="Proteomes" id="UP000245626"/>
    </source>
</evidence>
<keyword evidence="2" id="KW-1185">Reference proteome</keyword>
<reference evidence="1 2" key="1">
    <citation type="journal article" date="2018" name="Mol. Biol. Evol.">
        <title>Broad Genomic Sampling Reveals a Smut Pathogenic Ancestry of the Fungal Clade Ustilaginomycotina.</title>
        <authorList>
            <person name="Kijpornyongpan T."/>
            <person name="Mondo S.J."/>
            <person name="Barry K."/>
            <person name="Sandor L."/>
            <person name="Lee J."/>
            <person name="Lipzen A."/>
            <person name="Pangilinan J."/>
            <person name="LaButti K."/>
            <person name="Hainaut M."/>
            <person name="Henrissat B."/>
            <person name="Grigoriev I.V."/>
            <person name="Spatafora J.W."/>
            <person name="Aime M.C."/>
        </authorList>
    </citation>
    <scope>NUCLEOTIDE SEQUENCE [LARGE SCALE GENOMIC DNA]</scope>
    <source>
        <strain evidence="1 2">SA 807</strain>
    </source>
</reference>
<organism evidence="1 2">
    <name type="scientific">Violaceomyces palustris</name>
    <dbReference type="NCBI Taxonomy" id="1673888"/>
    <lineage>
        <taxon>Eukaryota</taxon>
        <taxon>Fungi</taxon>
        <taxon>Dikarya</taxon>
        <taxon>Basidiomycota</taxon>
        <taxon>Ustilaginomycotina</taxon>
        <taxon>Ustilaginomycetes</taxon>
        <taxon>Violaceomycetales</taxon>
        <taxon>Violaceomycetaceae</taxon>
        <taxon>Violaceomyces</taxon>
    </lineage>
</organism>
<accession>A0ACD0NSW7</accession>
<name>A0ACD0NSW7_9BASI</name>
<protein>
    <submittedName>
        <fullName evidence="1">Uncharacterized protein</fullName>
    </submittedName>
</protein>
<gene>
    <name evidence="1" type="ORF">IE53DRAFT_174702</name>
</gene>
<dbReference type="EMBL" id="KZ820132">
    <property type="protein sequence ID" value="PWN48852.1"/>
    <property type="molecule type" value="Genomic_DNA"/>
</dbReference>
<proteinExistence type="predicted"/>
<dbReference type="Proteomes" id="UP000245626">
    <property type="component" value="Unassembled WGS sequence"/>
</dbReference>